<evidence type="ECO:0000313" key="2">
    <source>
        <dbReference type="EMBL" id="PRP81108.1"/>
    </source>
</evidence>
<sequence>MNDFTQGVQLVGFAEACDYVSQKADSMAHDRYRETTGNGHAPIRSLDSEEMSSRIDDQLTIDEVRTTQILMEKSLQYYMNQTEVQVALHAQAGIDPAFTALVWRHLEELNPEFFKFYSFHLRMKDQIAAFNHLVSHQAQLMQKSGLFNKLNAPQHALSAAQLSQPGLFASRGVHRPSNEQQIQQIKLMQQAQKGLKTSTATLVRSPPPQPSRPTIPNTGAGRGGAAGAPPQGVVGANRPMAGPPKPIKQAQKATLPPAKKSVGPLQPAQTVSNPSNLPPRPPIKQNVQGAALKQGQPPVKRAVVGPGNPSGAVMGPTGTRPTNTAPVKTASTVVRQTTTTGPSPSVNLVSATAPQPINFAPVSLSTAAMSPSAAYSGFGLSPSSFDSKPLFGTDIPGPLSNPLENFSFPGSTPPLPSSDMDTNLFFET</sequence>
<gene>
    <name evidence="2" type="ORF">PROFUN_01942</name>
</gene>
<organism evidence="2 3">
    <name type="scientific">Planoprotostelium fungivorum</name>
    <dbReference type="NCBI Taxonomy" id="1890364"/>
    <lineage>
        <taxon>Eukaryota</taxon>
        <taxon>Amoebozoa</taxon>
        <taxon>Evosea</taxon>
        <taxon>Variosea</taxon>
        <taxon>Cavosteliida</taxon>
        <taxon>Cavosteliaceae</taxon>
        <taxon>Planoprotostelium</taxon>
    </lineage>
</organism>
<dbReference type="InterPro" id="IPR006476">
    <property type="entry name" value="CHP01589_pln"/>
</dbReference>
<comment type="caution">
    <text evidence="2">The sequence shown here is derived from an EMBL/GenBank/DDBJ whole genome shotgun (WGS) entry which is preliminary data.</text>
</comment>
<reference evidence="2 3" key="1">
    <citation type="journal article" date="2018" name="Genome Biol. Evol.">
        <title>Multiple Roots of Fruiting Body Formation in Amoebozoa.</title>
        <authorList>
            <person name="Hillmann F."/>
            <person name="Forbes G."/>
            <person name="Novohradska S."/>
            <person name="Ferling I."/>
            <person name="Riege K."/>
            <person name="Groth M."/>
            <person name="Westermann M."/>
            <person name="Marz M."/>
            <person name="Spaller T."/>
            <person name="Winckler T."/>
            <person name="Schaap P."/>
            <person name="Glockner G."/>
        </authorList>
    </citation>
    <scope>NUCLEOTIDE SEQUENCE [LARGE SCALE GENOMIC DNA]</scope>
    <source>
        <strain evidence="2 3">Jena</strain>
    </source>
</reference>
<dbReference type="AlphaFoldDB" id="A0A2P6NAY2"/>
<dbReference type="STRING" id="1890364.A0A2P6NAY2"/>
<dbReference type="Pfam" id="PF09713">
    <property type="entry name" value="A_thal_3526"/>
    <property type="match status" value="1"/>
</dbReference>
<proteinExistence type="predicted"/>
<name>A0A2P6NAY2_9EUKA</name>
<feature type="region of interest" description="Disordered" evidence="1">
    <location>
        <begin position="190"/>
        <end position="301"/>
    </location>
</feature>
<keyword evidence="3" id="KW-1185">Reference proteome</keyword>
<feature type="region of interest" description="Disordered" evidence="1">
    <location>
        <begin position="391"/>
        <end position="428"/>
    </location>
</feature>
<dbReference type="Proteomes" id="UP000241769">
    <property type="component" value="Unassembled WGS sequence"/>
</dbReference>
<feature type="compositionally biased region" description="Low complexity" evidence="1">
    <location>
        <begin position="227"/>
        <end position="236"/>
    </location>
</feature>
<dbReference type="EMBL" id="MDYQ01000129">
    <property type="protein sequence ID" value="PRP81108.1"/>
    <property type="molecule type" value="Genomic_DNA"/>
</dbReference>
<dbReference type="PANTHER" id="PTHR31871">
    <property type="entry name" value="OS02G0137100 PROTEIN"/>
    <property type="match status" value="1"/>
</dbReference>
<dbReference type="InParanoid" id="A0A2P6NAY2"/>
<protein>
    <submittedName>
        <fullName evidence="2">Uncharacterized protein</fullName>
    </submittedName>
</protein>
<dbReference type="NCBIfam" id="TIGR01589">
    <property type="entry name" value="A_thal_3526"/>
    <property type="match status" value="1"/>
</dbReference>
<dbReference type="PANTHER" id="PTHR31871:SF1">
    <property type="entry name" value="HISTIDINE-TRNA LIGASE"/>
    <property type="match status" value="1"/>
</dbReference>
<dbReference type="OrthoDB" id="1620396at2759"/>
<evidence type="ECO:0000256" key="1">
    <source>
        <dbReference type="SAM" id="MobiDB-lite"/>
    </source>
</evidence>
<evidence type="ECO:0000313" key="3">
    <source>
        <dbReference type="Proteomes" id="UP000241769"/>
    </source>
</evidence>
<accession>A0A2P6NAY2</accession>